<comment type="caution">
    <text evidence="2">The sequence shown here is derived from an EMBL/GenBank/DDBJ whole genome shotgun (WGS) entry which is preliminary data.</text>
</comment>
<protein>
    <submittedName>
        <fullName evidence="2">Glycosyltransferase</fullName>
    </submittedName>
</protein>
<organism evidence="2 3">
    <name type="scientific">Psychroserpens algicola</name>
    <dbReference type="NCBI Taxonomy" id="1719034"/>
    <lineage>
        <taxon>Bacteria</taxon>
        <taxon>Pseudomonadati</taxon>
        <taxon>Bacteroidota</taxon>
        <taxon>Flavobacteriia</taxon>
        <taxon>Flavobacteriales</taxon>
        <taxon>Flavobacteriaceae</taxon>
        <taxon>Psychroserpens</taxon>
    </lineage>
</organism>
<evidence type="ECO:0000259" key="1">
    <source>
        <dbReference type="Pfam" id="PF00534"/>
    </source>
</evidence>
<sequence>MKSNGKKICIVVTSLGKGGAERSSALLSKLLSGLGYTIHIVMIVDEINNEFQGELLNLGKIDSRFPILKKIKKLKAFKSYLKIHHFDFVIDNRSRPSLLREFIVSRWLYDPRKTIYCIHSYRLNTYFSTVKCIAKYMYKDAYKLVAVSEEIKKAIASVYDLTNVITIYNPVGDLQSQAITDEQLVSDYILFYGRINDEVKNLSLLIESYHKSELPEHNISLIILGDGKDLEAIKLKVRAKNLNKDVIFKSFIDNPYSYVKRAKFTVLTSRYEGFPMTILESLALGTPVVSVDCKSGPSEMIRDGYNGLLVENNNSEKMALAMNRFIEDNPLYLKCKSNTKPSVAKFSMEHIGQAWEQLLTKN</sequence>
<evidence type="ECO:0000313" key="2">
    <source>
        <dbReference type="EMBL" id="MCK8480123.1"/>
    </source>
</evidence>
<keyword evidence="3" id="KW-1185">Reference proteome</keyword>
<dbReference type="Pfam" id="PF00534">
    <property type="entry name" value="Glycos_transf_1"/>
    <property type="match status" value="1"/>
</dbReference>
<accession>A0ABT0H6Y5</accession>
<evidence type="ECO:0000313" key="3">
    <source>
        <dbReference type="Proteomes" id="UP001203687"/>
    </source>
</evidence>
<dbReference type="PANTHER" id="PTHR12526:SF630">
    <property type="entry name" value="GLYCOSYLTRANSFERASE"/>
    <property type="match status" value="1"/>
</dbReference>
<dbReference type="Gene3D" id="3.40.50.2000">
    <property type="entry name" value="Glycogen Phosphorylase B"/>
    <property type="match status" value="2"/>
</dbReference>
<dbReference type="EMBL" id="JALPQF010000004">
    <property type="protein sequence ID" value="MCK8480123.1"/>
    <property type="molecule type" value="Genomic_DNA"/>
</dbReference>
<name>A0ABT0H6Y5_9FLAO</name>
<dbReference type="PANTHER" id="PTHR12526">
    <property type="entry name" value="GLYCOSYLTRANSFERASE"/>
    <property type="match status" value="1"/>
</dbReference>
<dbReference type="RefSeq" id="WP_248412311.1">
    <property type="nucleotide sequence ID" value="NZ_JALPQF010000004.1"/>
</dbReference>
<gene>
    <name evidence="2" type="ORF">MUY34_05780</name>
</gene>
<reference evidence="2" key="1">
    <citation type="submission" date="2022-04" db="EMBL/GenBank/DDBJ databases">
        <authorList>
            <person name="Ren T."/>
        </authorList>
    </citation>
    <scope>NUCLEOTIDE SEQUENCE</scope>
    <source>
        <strain evidence="2">F63249</strain>
    </source>
</reference>
<dbReference type="Proteomes" id="UP001203687">
    <property type="component" value="Unassembled WGS sequence"/>
</dbReference>
<dbReference type="SUPFAM" id="SSF53756">
    <property type="entry name" value="UDP-Glycosyltransferase/glycogen phosphorylase"/>
    <property type="match status" value="1"/>
</dbReference>
<dbReference type="CDD" id="cd03811">
    <property type="entry name" value="GT4_GT28_WabH-like"/>
    <property type="match status" value="1"/>
</dbReference>
<dbReference type="InterPro" id="IPR001296">
    <property type="entry name" value="Glyco_trans_1"/>
</dbReference>
<feature type="domain" description="Glycosyl transferase family 1" evidence="1">
    <location>
        <begin position="187"/>
        <end position="340"/>
    </location>
</feature>
<proteinExistence type="predicted"/>